<dbReference type="AlphaFoldDB" id="A0A011VTT6"/>
<dbReference type="EMBL" id="JEOB01000001">
    <property type="protein sequence ID" value="EXM41000.1"/>
    <property type="molecule type" value="Genomic_DNA"/>
</dbReference>
<gene>
    <name evidence="2" type="ORF">RASY3_02495</name>
    <name evidence="1" type="ORF">RASY3_18155</name>
</gene>
<sequence length="62" mass="7192">MPKVDKPALVIELKNKLAVDTSIDQIKKNNYPDRIKEYLGNVVLVEITYNDDKHHECVIEKI</sequence>
<evidence type="ECO:0000313" key="3">
    <source>
        <dbReference type="Proteomes" id="UP000021369"/>
    </source>
</evidence>
<comment type="caution">
    <text evidence="1">The sequence shown here is derived from an EMBL/GenBank/DDBJ whole genome shotgun (WGS) entry which is preliminary data.</text>
</comment>
<reference evidence="1 3" key="1">
    <citation type="submission" date="2013-06" db="EMBL/GenBank/DDBJ databases">
        <title>Rumen cellulosomics: divergent fiber-degrading strategies revealed by comparative genome-wide analysis of six Ruminococcal strains.</title>
        <authorList>
            <person name="Dassa B."/>
            <person name="Borovok I."/>
            <person name="Lamed R."/>
            <person name="Flint H."/>
            <person name="Yeoman C.J."/>
            <person name="White B."/>
            <person name="Bayer E.A."/>
        </authorList>
    </citation>
    <scope>NUCLEOTIDE SEQUENCE [LARGE SCALE GENOMIC DNA]</scope>
    <source>
        <strain evidence="1 3">SY3</strain>
    </source>
</reference>
<evidence type="ECO:0000313" key="2">
    <source>
        <dbReference type="EMBL" id="EXM41000.1"/>
    </source>
</evidence>
<accession>A0A011VTT6</accession>
<evidence type="ECO:0000313" key="1">
    <source>
        <dbReference type="EMBL" id="EXM38671.1"/>
    </source>
</evidence>
<keyword evidence="3" id="KW-1185">Reference proteome</keyword>
<protein>
    <submittedName>
        <fullName evidence="1">Uncharacterized protein</fullName>
    </submittedName>
</protein>
<dbReference type="PATRIC" id="fig|1341156.4.peg.224"/>
<proteinExistence type="predicted"/>
<dbReference type="EMBL" id="JEOB01000004">
    <property type="protein sequence ID" value="EXM38671.1"/>
    <property type="molecule type" value="Genomic_DNA"/>
</dbReference>
<dbReference type="RefSeq" id="WP_051506292.1">
    <property type="nucleotide sequence ID" value="NZ_JEOB01000001.1"/>
</dbReference>
<name>A0A011VTT6_RUMAL</name>
<dbReference type="Proteomes" id="UP000021369">
    <property type="component" value="Unassembled WGS sequence"/>
</dbReference>
<organism evidence="1 3">
    <name type="scientific">Ruminococcus albus SY3</name>
    <dbReference type="NCBI Taxonomy" id="1341156"/>
    <lineage>
        <taxon>Bacteria</taxon>
        <taxon>Bacillati</taxon>
        <taxon>Bacillota</taxon>
        <taxon>Clostridia</taxon>
        <taxon>Eubacteriales</taxon>
        <taxon>Oscillospiraceae</taxon>
        <taxon>Ruminococcus</taxon>
    </lineage>
</organism>